<feature type="region of interest" description="Disordered" evidence="2">
    <location>
        <begin position="102"/>
        <end position="128"/>
    </location>
</feature>
<dbReference type="EMBL" id="MU865335">
    <property type="protein sequence ID" value="KAK4227139.1"/>
    <property type="molecule type" value="Genomic_DNA"/>
</dbReference>
<proteinExistence type="predicted"/>
<feature type="region of interest" description="Disordered" evidence="2">
    <location>
        <begin position="157"/>
        <end position="181"/>
    </location>
</feature>
<evidence type="ECO:0000256" key="2">
    <source>
        <dbReference type="SAM" id="MobiDB-lite"/>
    </source>
</evidence>
<reference evidence="3" key="1">
    <citation type="journal article" date="2023" name="Mol. Phylogenet. Evol.">
        <title>Genome-scale phylogeny and comparative genomics of the fungal order Sordariales.</title>
        <authorList>
            <person name="Hensen N."/>
            <person name="Bonometti L."/>
            <person name="Westerberg I."/>
            <person name="Brannstrom I.O."/>
            <person name="Guillou S."/>
            <person name="Cros-Aarteil S."/>
            <person name="Calhoun S."/>
            <person name="Haridas S."/>
            <person name="Kuo A."/>
            <person name="Mondo S."/>
            <person name="Pangilinan J."/>
            <person name="Riley R."/>
            <person name="LaButti K."/>
            <person name="Andreopoulos B."/>
            <person name="Lipzen A."/>
            <person name="Chen C."/>
            <person name="Yan M."/>
            <person name="Daum C."/>
            <person name="Ng V."/>
            <person name="Clum A."/>
            <person name="Steindorff A."/>
            <person name="Ohm R.A."/>
            <person name="Martin F."/>
            <person name="Silar P."/>
            <person name="Natvig D.O."/>
            <person name="Lalanne C."/>
            <person name="Gautier V."/>
            <person name="Ament-Velasquez S.L."/>
            <person name="Kruys A."/>
            <person name="Hutchinson M.I."/>
            <person name="Powell A.J."/>
            <person name="Barry K."/>
            <person name="Miller A.N."/>
            <person name="Grigoriev I.V."/>
            <person name="Debuchy R."/>
            <person name="Gladieux P."/>
            <person name="Hiltunen Thoren M."/>
            <person name="Johannesson H."/>
        </authorList>
    </citation>
    <scope>NUCLEOTIDE SEQUENCE</scope>
    <source>
        <strain evidence="3">CBS 990.96</strain>
    </source>
</reference>
<accession>A0AAN7BPG9</accession>
<feature type="compositionally biased region" description="Polar residues" evidence="2">
    <location>
        <begin position="342"/>
        <end position="355"/>
    </location>
</feature>
<sequence length="355" mass="39479">MNGDIHNMDPYHYEVDWTPERDEAQDTEKGLRYVALRRARDQEIYNALSAIATEAKGKWKDQRDARIKAKAEAEAAAAKAVFDAEAARVKAVADYEAARAQAIAEGRPPPDPPADPRADHPPRIPTPVPKTAEQIAAEDAARAAAIRDARVDRGTKLTAEEEAREQRALDREATRQKAEQARKEYREKMLTFARELEAKHLQKRAEKAAAAASRAPPVDPASGISAETQAQIDQSVASAKAWREKLDEERLATEPEEIRTFKTLLHAHEAKREEFKKANRLQENRDLLDRELAQVKTAQAAALAAAARQKAAKEQADTEEFLRASADPNLRRRLVSYGAPKTTYQSGSRSASGHW</sequence>
<feature type="coiled-coil region" evidence="1">
    <location>
        <begin position="265"/>
        <end position="298"/>
    </location>
</feature>
<evidence type="ECO:0000313" key="4">
    <source>
        <dbReference type="Proteomes" id="UP001301958"/>
    </source>
</evidence>
<evidence type="ECO:0000313" key="3">
    <source>
        <dbReference type="EMBL" id="KAK4227139.1"/>
    </source>
</evidence>
<keyword evidence="4" id="KW-1185">Reference proteome</keyword>
<name>A0AAN7BPG9_9PEZI</name>
<evidence type="ECO:0000256" key="1">
    <source>
        <dbReference type="SAM" id="Coils"/>
    </source>
</evidence>
<comment type="caution">
    <text evidence="3">The sequence shown here is derived from an EMBL/GenBank/DDBJ whole genome shotgun (WGS) entry which is preliminary data.</text>
</comment>
<keyword evidence="1" id="KW-0175">Coiled coil</keyword>
<dbReference type="Proteomes" id="UP001301958">
    <property type="component" value="Unassembled WGS sequence"/>
</dbReference>
<organism evidence="3 4">
    <name type="scientific">Podospora fimiseda</name>
    <dbReference type="NCBI Taxonomy" id="252190"/>
    <lineage>
        <taxon>Eukaryota</taxon>
        <taxon>Fungi</taxon>
        <taxon>Dikarya</taxon>
        <taxon>Ascomycota</taxon>
        <taxon>Pezizomycotina</taxon>
        <taxon>Sordariomycetes</taxon>
        <taxon>Sordariomycetidae</taxon>
        <taxon>Sordariales</taxon>
        <taxon>Podosporaceae</taxon>
        <taxon>Podospora</taxon>
    </lineage>
</organism>
<gene>
    <name evidence="3" type="ORF">QBC38DRAFT_545336</name>
</gene>
<protein>
    <submittedName>
        <fullName evidence="3">Uncharacterized protein</fullName>
    </submittedName>
</protein>
<feature type="region of interest" description="Disordered" evidence="2">
    <location>
        <begin position="332"/>
        <end position="355"/>
    </location>
</feature>
<dbReference type="AlphaFoldDB" id="A0AAN7BPG9"/>
<reference evidence="3" key="2">
    <citation type="submission" date="2023-05" db="EMBL/GenBank/DDBJ databases">
        <authorList>
            <consortium name="Lawrence Berkeley National Laboratory"/>
            <person name="Steindorff A."/>
            <person name="Hensen N."/>
            <person name="Bonometti L."/>
            <person name="Westerberg I."/>
            <person name="Brannstrom I.O."/>
            <person name="Guillou S."/>
            <person name="Cros-Aarteil S."/>
            <person name="Calhoun S."/>
            <person name="Haridas S."/>
            <person name="Kuo A."/>
            <person name="Mondo S."/>
            <person name="Pangilinan J."/>
            <person name="Riley R."/>
            <person name="Labutti K."/>
            <person name="Andreopoulos B."/>
            <person name="Lipzen A."/>
            <person name="Chen C."/>
            <person name="Yanf M."/>
            <person name="Daum C."/>
            <person name="Ng V."/>
            <person name="Clum A."/>
            <person name="Ohm R."/>
            <person name="Martin F."/>
            <person name="Silar P."/>
            <person name="Natvig D."/>
            <person name="Lalanne C."/>
            <person name="Gautier V."/>
            <person name="Ament-Velasquez S.L."/>
            <person name="Kruys A."/>
            <person name="Hutchinson M.I."/>
            <person name="Powell A.J."/>
            <person name="Barry K."/>
            <person name="Miller A.N."/>
            <person name="Grigoriev I.V."/>
            <person name="Debuchy R."/>
            <person name="Gladieux P."/>
            <person name="Thoren M.H."/>
            <person name="Johannesson H."/>
        </authorList>
    </citation>
    <scope>NUCLEOTIDE SEQUENCE</scope>
    <source>
        <strain evidence="3">CBS 990.96</strain>
    </source>
</reference>